<feature type="compositionally biased region" description="Polar residues" evidence="1">
    <location>
        <begin position="511"/>
        <end position="521"/>
    </location>
</feature>
<proteinExistence type="predicted"/>
<dbReference type="InterPro" id="IPR011009">
    <property type="entry name" value="Kinase-like_dom_sf"/>
</dbReference>
<feature type="region of interest" description="Disordered" evidence="1">
    <location>
        <begin position="16"/>
        <end position="63"/>
    </location>
</feature>
<comment type="caution">
    <text evidence="2">The sequence shown here is derived from an EMBL/GenBank/DDBJ whole genome shotgun (WGS) entry which is preliminary data.</text>
</comment>
<name>A0A0L0N900_TOLOC</name>
<dbReference type="AlphaFoldDB" id="A0A0L0N900"/>
<dbReference type="OrthoDB" id="8905873at2759"/>
<dbReference type="PANTHER" id="PTHR37171:SF1">
    <property type="entry name" value="SERINE_THREONINE-PROTEIN KINASE YRZF-RELATED"/>
    <property type="match status" value="1"/>
</dbReference>
<evidence type="ECO:0000313" key="3">
    <source>
        <dbReference type="Proteomes" id="UP000036947"/>
    </source>
</evidence>
<organism evidence="2 3">
    <name type="scientific">Tolypocladium ophioglossoides (strain CBS 100239)</name>
    <name type="common">Snaketongue truffleclub</name>
    <name type="synonym">Elaphocordyceps ophioglossoides</name>
    <dbReference type="NCBI Taxonomy" id="1163406"/>
    <lineage>
        <taxon>Eukaryota</taxon>
        <taxon>Fungi</taxon>
        <taxon>Dikarya</taxon>
        <taxon>Ascomycota</taxon>
        <taxon>Pezizomycotina</taxon>
        <taxon>Sordariomycetes</taxon>
        <taxon>Hypocreomycetidae</taxon>
        <taxon>Hypocreales</taxon>
        <taxon>Ophiocordycipitaceae</taxon>
        <taxon>Tolypocladium</taxon>
    </lineage>
</organism>
<dbReference type="Proteomes" id="UP000036947">
    <property type="component" value="Unassembled WGS sequence"/>
</dbReference>
<keyword evidence="3" id="KW-1185">Reference proteome</keyword>
<evidence type="ECO:0000313" key="2">
    <source>
        <dbReference type="EMBL" id="KND90494.1"/>
    </source>
</evidence>
<dbReference type="STRING" id="1163406.A0A0L0N900"/>
<feature type="region of interest" description="Disordered" evidence="1">
    <location>
        <begin position="453"/>
        <end position="521"/>
    </location>
</feature>
<gene>
    <name evidence="2" type="ORF">TOPH_04667</name>
</gene>
<feature type="compositionally biased region" description="Polar residues" evidence="1">
    <location>
        <begin position="221"/>
        <end position="238"/>
    </location>
</feature>
<dbReference type="PANTHER" id="PTHR37171">
    <property type="entry name" value="SERINE/THREONINE-PROTEIN KINASE YRZF-RELATED"/>
    <property type="match status" value="1"/>
</dbReference>
<dbReference type="SUPFAM" id="SSF56112">
    <property type="entry name" value="Protein kinase-like (PK-like)"/>
    <property type="match status" value="1"/>
</dbReference>
<evidence type="ECO:0000256" key="1">
    <source>
        <dbReference type="SAM" id="MobiDB-lite"/>
    </source>
</evidence>
<dbReference type="EMBL" id="LFRF01000012">
    <property type="protein sequence ID" value="KND90494.1"/>
    <property type="molecule type" value="Genomic_DNA"/>
</dbReference>
<protein>
    <submittedName>
        <fullName evidence="2">Uncharacterized protein</fullName>
    </submittedName>
</protein>
<sequence length="796" mass="90173">MEERVQELQKLLQDAKLRADKAEEERQDAKLRADIAEGERQDAKLRADKAEEERQDAQRRADKAEEQVLRTTLHEYIEACHHLVSSRLLVETNRNLTSKGSITNPHNKLCPTSLKPWSDFLELQKQALGTVFSLFPTEHRAFESRNFLAGLGERISQKPLANEKDLEHFLHNAVEEPVRSIIAQIKATDEVKRTFGIGDGVVFDNHPHALSDVADEVAQRQAASSPPRTPTHGSENLSSQLRPDQICVYLSETMERLMIFVCEYKAAHKLTAPHIRVGLHPMNIYEDVVNRKTIPTSADPDALFQYHAEKLTAAAITQTRHYMIIGGLEYGLLTTGEAIVFLKIDWQEPQTLYYHLAEPTPESLAHPDNIHSCAAVGQYLAFVLIALGSPGQRREHPQDERRQVIKSSKRWAQDFETTIRAIPTDEWLPPPDSPAYEPTTYKSVNRAPYVLRPKIRPLFAPDPSDDGPSRKDPTDSDDDDESPGKFPDTPSPAEKRPRQAQPTRRSDRVLAQQQRGGEQSRQYCTQKCLLGLVNERELDQECPNVASHRGKKASTRHPVTHTKWLQLLYEQLERSLDDGIRRLNKEGSRGVLFQVTLIAYGYTFVSKGTISAFIEDLQHEAAVYERLRPVQGITVPVFLGSIDLRDMDRVYYYDHRVYIVHLTFLSWGGYKMDELSAAGAAKMPLAAKVERSLRSIHRRGVVHGDVRKENVLTVLIIDFERALLLQPPRSPLLPLVPNKKALMQQTPDTKKRTTNHFCDPTSSVKGFQQDIATAKWCFQGSSVPKAKPIGRDDETR</sequence>
<accession>A0A0L0N900</accession>
<dbReference type="InterPro" id="IPR052396">
    <property type="entry name" value="Meiotic_Drive_Suppr_Kinase"/>
</dbReference>
<reference evidence="2 3" key="1">
    <citation type="journal article" date="2015" name="BMC Genomics">
        <title>The genome of the truffle-parasite Tolypocladium ophioglossoides and the evolution of antifungal peptaibiotics.</title>
        <authorList>
            <person name="Quandt C.A."/>
            <person name="Bushley K.E."/>
            <person name="Spatafora J.W."/>
        </authorList>
    </citation>
    <scope>NUCLEOTIDE SEQUENCE [LARGE SCALE GENOMIC DNA]</scope>
    <source>
        <strain evidence="2 3">CBS 100239</strain>
    </source>
</reference>
<feature type="region of interest" description="Disordered" evidence="1">
    <location>
        <begin position="216"/>
        <end position="238"/>
    </location>
</feature>